<protein>
    <recommendedName>
        <fullName evidence="2">Glycosyl transferases group 1</fullName>
    </recommendedName>
</protein>
<gene>
    <name evidence="1" type="ORF">UFOVP518_32</name>
</gene>
<sequence length="299" mass="33616">MKVLFINYSDYANLSFNLSESLKSVGVDSQCLCLTSHPFGYEKQGIHVNHITMIEQLQTADLVIIGHSSPFLIEYIPKGKNVWVLHTGTAYRQNHLGHNEIFNPIVTGTLTDSPEFMELGAKNIHYVATAIDTDAIQQIRCGCDELIFAHYPNKGGTKGTEKIKEMMAGFDVKFVVDDTNVPHKENLNRMAQCDVYIELFAPQQDGKTYGSFGVTAFESCAMGKITITNSLFNDVYTTAYGVGELCVANSEETFKVWIKNWMDASRLEIMKKQDDVRNWIVEKHSYKATGNYLKKVLGL</sequence>
<evidence type="ECO:0008006" key="2">
    <source>
        <dbReference type="Google" id="ProtNLM"/>
    </source>
</evidence>
<dbReference type="EMBL" id="LR796478">
    <property type="protein sequence ID" value="CAB4147507.1"/>
    <property type="molecule type" value="Genomic_DNA"/>
</dbReference>
<accession>A0A6J5MPC4</accession>
<evidence type="ECO:0000313" key="1">
    <source>
        <dbReference type="EMBL" id="CAB4147507.1"/>
    </source>
</evidence>
<organism evidence="1">
    <name type="scientific">uncultured Caudovirales phage</name>
    <dbReference type="NCBI Taxonomy" id="2100421"/>
    <lineage>
        <taxon>Viruses</taxon>
        <taxon>Duplodnaviria</taxon>
        <taxon>Heunggongvirae</taxon>
        <taxon>Uroviricota</taxon>
        <taxon>Caudoviricetes</taxon>
        <taxon>Peduoviridae</taxon>
        <taxon>Maltschvirus</taxon>
        <taxon>Maltschvirus maltsch</taxon>
    </lineage>
</organism>
<reference evidence="1" key="1">
    <citation type="submission" date="2020-04" db="EMBL/GenBank/DDBJ databases">
        <authorList>
            <person name="Chiriac C."/>
            <person name="Salcher M."/>
            <person name="Ghai R."/>
            <person name="Kavagutti S V."/>
        </authorList>
    </citation>
    <scope>NUCLEOTIDE SEQUENCE</scope>
</reference>
<name>A0A6J5MPC4_9CAUD</name>
<proteinExistence type="predicted"/>